<protein>
    <submittedName>
        <fullName evidence="1">Uncharacterized protein</fullName>
    </submittedName>
</protein>
<gene>
    <name evidence="1" type="ORF">LCGC14_0358680</name>
</gene>
<sequence>MSECKHTTNYYVEPDAPIVLWPDGAVKHVTYRCLKCKRQIYKEHPWENWKLAPDLAEVVG</sequence>
<dbReference type="EMBL" id="LAZR01000276">
    <property type="protein sequence ID" value="KKN77593.1"/>
    <property type="molecule type" value="Genomic_DNA"/>
</dbReference>
<comment type="caution">
    <text evidence="1">The sequence shown here is derived from an EMBL/GenBank/DDBJ whole genome shotgun (WGS) entry which is preliminary data.</text>
</comment>
<accession>A0A0F9WGT0</accession>
<dbReference type="AlphaFoldDB" id="A0A0F9WGT0"/>
<reference evidence="1" key="1">
    <citation type="journal article" date="2015" name="Nature">
        <title>Complex archaea that bridge the gap between prokaryotes and eukaryotes.</title>
        <authorList>
            <person name="Spang A."/>
            <person name="Saw J.H."/>
            <person name="Jorgensen S.L."/>
            <person name="Zaremba-Niedzwiedzka K."/>
            <person name="Martijn J."/>
            <person name="Lind A.E."/>
            <person name="van Eijk R."/>
            <person name="Schleper C."/>
            <person name="Guy L."/>
            <person name="Ettema T.J."/>
        </authorList>
    </citation>
    <scope>NUCLEOTIDE SEQUENCE</scope>
</reference>
<proteinExistence type="predicted"/>
<name>A0A0F9WGT0_9ZZZZ</name>
<organism evidence="1">
    <name type="scientific">marine sediment metagenome</name>
    <dbReference type="NCBI Taxonomy" id="412755"/>
    <lineage>
        <taxon>unclassified sequences</taxon>
        <taxon>metagenomes</taxon>
        <taxon>ecological metagenomes</taxon>
    </lineage>
</organism>
<evidence type="ECO:0000313" key="1">
    <source>
        <dbReference type="EMBL" id="KKN77593.1"/>
    </source>
</evidence>